<evidence type="ECO:0000313" key="7">
    <source>
        <dbReference type="EMBL" id="MBZ5961597.1"/>
    </source>
</evidence>
<protein>
    <submittedName>
        <fullName evidence="7">ABC transporter permease</fullName>
    </submittedName>
</protein>
<dbReference type="PANTHER" id="PTHR43077">
    <property type="entry name" value="TRANSPORT PERMEASE YVFS-RELATED"/>
    <property type="match status" value="1"/>
</dbReference>
<evidence type="ECO:0000256" key="4">
    <source>
        <dbReference type="ARBA" id="ARBA00023136"/>
    </source>
</evidence>
<sequence length="412" mass="46237">MYFKKFLQSKGVVGSLIIILFYGLLMVGVYFSGYKAIPSKINQLPVAIVNQDNASRPLANQLKNKLPFKHIKTNLTLTEAKNQLQDRKVYLIINVPTNFNNNIKDITHSSTATLKFYINYSNPTTVTTTMESASKALGSQIQKSILLKQGQSILTIAELNQLQKQVTTAIAANPNQRDIILKQATTTKNDATKQIKKTYQNIAKTYDYHIIKVNQVPSGMHHSMAPFFLTLSFYIGSMIAAMLIVTSYKSFSPLIGRWRAYLYTEITIGILSVFAPLLIIGLSKYMLNFNTNIYWQLWLTHSIELFSALNINLIFSLILGQLGIMVNMPFMLVQVISGAGMIPQCLLPKFFKIMSYISPSFYTIQSDFNILYGGNHTQILLLKLLTIGLVAVALHLIIVAYQKNKSAIIKPA</sequence>
<organism evidence="7 8">
    <name type="scientific">Leuconostoc gasicomitatum</name>
    <dbReference type="NCBI Taxonomy" id="115778"/>
    <lineage>
        <taxon>Bacteria</taxon>
        <taxon>Bacillati</taxon>
        <taxon>Bacillota</taxon>
        <taxon>Bacilli</taxon>
        <taxon>Lactobacillales</taxon>
        <taxon>Lactobacillaceae</taxon>
        <taxon>Leuconostoc</taxon>
        <taxon>Leuconostoc gelidum group</taxon>
    </lineage>
</organism>
<keyword evidence="3 5" id="KW-1133">Transmembrane helix</keyword>
<feature type="transmembrane region" description="Helical" evidence="5">
    <location>
        <begin position="227"/>
        <end position="248"/>
    </location>
</feature>
<dbReference type="PANTHER" id="PTHR43077:SF5">
    <property type="entry name" value="PHAGE INFECTION PROTEIN"/>
    <property type="match status" value="1"/>
</dbReference>
<dbReference type="Pfam" id="PF12698">
    <property type="entry name" value="ABC2_membrane_3"/>
    <property type="match status" value="1"/>
</dbReference>
<feature type="transmembrane region" description="Helical" evidence="5">
    <location>
        <begin position="379"/>
        <end position="401"/>
    </location>
</feature>
<dbReference type="Proteomes" id="UP000752647">
    <property type="component" value="Unassembled WGS sequence"/>
</dbReference>
<reference evidence="7" key="1">
    <citation type="submission" date="2021-05" db="EMBL/GenBank/DDBJ databases">
        <title>Pangenome of Leuconostoc gelidum warrants species status for Leuconostoc gelidum subsp. gasicomitatum.</title>
        <authorList>
            <person name="Johansson P."/>
            <person name="Sade E."/>
            <person name="Hultman J."/>
            <person name="Auvinen P."/>
            <person name="Bjorkroth J."/>
        </authorList>
    </citation>
    <scope>NUCLEOTIDE SEQUENCE</scope>
    <source>
        <strain evidence="7">A.21.4</strain>
    </source>
</reference>
<dbReference type="RefSeq" id="WP_224143904.1">
    <property type="nucleotide sequence ID" value="NZ_CBCPIF010000001.1"/>
</dbReference>
<evidence type="ECO:0000313" key="8">
    <source>
        <dbReference type="Proteomes" id="UP000752647"/>
    </source>
</evidence>
<feature type="transmembrane region" description="Helical" evidence="5">
    <location>
        <begin position="293"/>
        <end position="318"/>
    </location>
</feature>
<dbReference type="GO" id="GO:0140359">
    <property type="term" value="F:ABC-type transporter activity"/>
    <property type="evidence" value="ECO:0007669"/>
    <property type="project" value="InterPro"/>
</dbReference>
<evidence type="ECO:0000256" key="2">
    <source>
        <dbReference type="ARBA" id="ARBA00022692"/>
    </source>
</evidence>
<evidence type="ECO:0000259" key="6">
    <source>
        <dbReference type="Pfam" id="PF12698"/>
    </source>
</evidence>
<proteinExistence type="predicted"/>
<dbReference type="InterPro" id="IPR051328">
    <property type="entry name" value="T7SS_ABC-Transporter"/>
</dbReference>
<feature type="domain" description="ABC-2 type transporter transmembrane" evidence="6">
    <location>
        <begin position="15"/>
        <end position="396"/>
    </location>
</feature>
<comment type="subcellular location">
    <subcellularLocation>
        <location evidence="1">Membrane</location>
        <topology evidence="1">Multi-pass membrane protein</topology>
    </subcellularLocation>
</comment>
<feature type="transmembrane region" description="Helical" evidence="5">
    <location>
        <begin position="330"/>
        <end position="351"/>
    </location>
</feature>
<dbReference type="GO" id="GO:0016020">
    <property type="term" value="C:membrane"/>
    <property type="evidence" value="ECO:0007669"/>
    <property type="project" value="UniProtKB-SubCell"/>
</dbReference>
<dbReference type="EMBL" id="JAHBFI010000001">
    <property type="protein sequence ID" value="MBZ5961597.1"/>
    <property type="molecule type" value="Genomic_DNA"/>
</dbReference>
<feature type="transmembrane region" description="Helical" evidence="5">
    <location>
        <begin position="12"/>
        <end position="33"/>
    </location>
</feature>
<evidence type="ECO:0000256" key="1">
    <source>
        <dbReference type="ARBA" id="ARBA00004141"/>
    </source>
</evidence>
<gene>
    <name evidence="7" type="ORF">KIJ12_00175</name>
</gene>
<dbReference type="InterPro" id="IPR013525">
    <property type="entry name" value="ABC2_TM"/>
</dbReference>
<keyword evidence="2 5" id="KW-0812">Transmembrane</keyword>
<dbReference type="Gene3D" id="3.40.1710.10">
    <property type="entry name" value="abc type-2 transporter like domain"/>
    <property type="match status" value="1"/>
</dbReference>
<feature type="transmembrane region" description="Helical" evidence="5">
    <location>
        <begin position="260"/>
        <end position="281"/>
    </location>
</feature>
<dbReference type="AlphaFoldDB" id="A0A9Q3SVX6"/>
<keyword evidence="4 5" id="KW-0472">Membrane</keyword>
<evidence type="ECO:0000256" key="5">
    <source>
        <dbReference type="SAM" id="Phobius"/>
    </source>
</evidence>
<evidence type="ECO:0000256" key="3">
    <source>
        <dbReference type="ARBA" id="ARBA00022989"/>
    </source>
</evidence>
<accession>A0A9Q3SVX6</accession>
<comment type="caution">
    <text evidence="7">The sequence shown here is derived from an EMBL/GenBank/DDBJ whole genome shotgun (WGS) entry which is preliminary data.</text>
</comment>
<name>A0A9Q3SVX6_9LACO</name>